<evidence type="ECO:0008006" key="4">
    <source>
        <dbReference type="Google" id="ProtNLM"/>
    </source>
</evidence>
<dbReference type="InterPro" id="IPR035069">
    <property type="entry name" value="TTHA1013/TTHA0281-like"/>
</dbReference>
<organism evidence="2 3">
    <name type="scientific">Corchorus olitorius</name>
    <dbReference type="NCBI Taxonomy" id="93759"/>
    <lineage>
        <taxon>Eukaryota</taxon>
        <taxon>Viridiplantae</taxon>
        <taxon>Streptophyta</taxon>
        <taxon>Embryophyta</taxon>
        <taxon>Tracheophyta</taxon>
        <taxon>Spermatophyta</taxon>
        <taxon>Magnoliopsida</taxon>
        <taxon>eudicotyledons</taxon>
        <taxon>Gunneridae</taxon>
        <taxon>Pentapetalae</taxon>
        <taxon>rosids</taxon>
        <taxon>malvids</taxon>
        <taxon>Malvales</taxon>
        <taxon>Malvaceae</taxon>
        <taxon>Grewioideae</taxon>
        <taxon>Apeibeae</taxon>
        <taxon>Corchorus</taxon>
    </lineage>
</organism>
<comment type="caution">
    <text evidence="2">The sequence shown here is derived from an EMBL/GenBank/DDBJ whole genome shotgun (WGS) entry which is preliminary data.</text>
</comment>
<proteinExistence type="predicted"/>
<dbReference type="AlphaFoldDB" id="A0A1R3L135"/>
<evidence type="ECO:0000256" key="1">
    <source>
        <dbReference type="SAM" id="MobiDB-lite"/>
    </source>
</evidence>
<dbReference type="Proteomes" id="UP000187203">
    <property type="component" value="Unassembled WGS sequence"/>
</dbReference>
<accession>A0A1R3L135</accession>
<protein>
    <recommendedName>
        <fullName evidence="4">Type II toxin-antitoxin system HicB family antitoxin</fullName>
    </recommendedName>
</protein>
<sequence>MDTKKTQSQARFSLTAVLIEDQHVGGFTAYIAEFPEAISEGDTKEEAFSNLLEGISVDSGIQKRSRRDRRLHEPAFSGNHSNAGS</sequence>
<reference evidence="3" key="1">
    <citation type="submission" date="2013-09" db="EMBL/GenBank/DDBJ databases">
        <title>Corchorus olitorius genome sequencing.</title>
        <authorList>
            <person name="Alam M."/>
            <person name="Haque M.S."/>
            <person name="Islam M.S."/>
            <person name="Emdad E.M."/>
            <person name="Islam M.M."/>
            <person name="Ahmed B."/>
            <person name="Halim A."/>
            <person name="Hossen Q.M.M."/>
            <person name="Hossain M.Z."/>
            <person name="Ahmed R."/>
            <person name="Khan M.M."/>
            <person name="Islam R."/>
            <person name="Rashid M.M."/>
            <person name="Khan S.A."/>
            <person name="Rahman M.S."/>
            <person name="Alam M."/>
            <person name="Yahiya A.S."/>
            <person name="Khan M.S."/>
            <person name="Azam M.S."/>
            <person name="Haque T."/>
            <person name="Lashkar M.Z.H."/>
            <person name="Akhand A.I."/>
            <person name="Morshed G."/>
            <person name="Roy S."/>
            <person name="Uddin K.S."/>
            <person name="Rabeya T."/>
            <person name="Hossain A.S."/>
            <person name="Chowdhury A."/>
            <person name="Snigdha A.R."/>
            <person name="Mortoza M.S."/>
            <person name="Matin S.A."/>
            <person name="Hoque S.M.E."/>
            <person name="Islam M.K."/>
            <person name="Roy D.K."/>
            <person name="Haider R."/>
            <person name="Moosa M.M."/>
            <person name="Elias S.M."/>
            <person name="Hasan A.M."/>
            <person name="Jahan S."/>
            <person name="Shafiuddin M."/>
            <person name="Mahmood N."/>
            <person name="Shommy N.S."/>
        </authorList>
    </citation>
    <scope>NUCLEOTIDE SEQUENCE [LARGE SCALE GENOMIC DNA]</scope>
    <source>
        <strain evidence="3">cv. O-4</strain>
    </source>
</reference>
<dbReference type="SUPFAM" id="SSF143100">
    <property type="entry name" value="TTHA1013/TTHA0281-like"/>
    <property type="match status" value="1"/>
</dbReference>
<evidence type="ECO:0000313" key="2">
    <source>
        <dbReference type="EMBL" id="OMP13044.1"/>
    </source>
</evidence>
<gene>
    <name evidence="2" type="ORF">COLO4_02375</name>
</gene>
<evidence type="ECO:0000313" key="3">
    <source>
        <dbReference type="Proteomes" id="UP000187203"/>
    </source>
</evidence>
<feature type="region of interest" description="Disordered" evidence="1">
    <location>
        <begin position="62"/>
        <end position="85"/>
    </location>
</feature>
<dbReference type="Gene3D" id="3.30.160.250">
    <property type="match status" value="1"/>
</dbReference>
<keyword evidence="3" id="KW-1185">Reference proteome</keyword>
<name>A0A1R3L135_9ROSI</name>
<dbReference type="EMBL" id="AWUE01005302">
    <property type="protein sequence ID" value="OMP13044.1"/>
    <property type="molecule type" value="Genomic_DNA"/>
</dbReference>